<keyword evidence="9 13" id="KW-0653">Protein transport</keyword>
<evidence type="ECO:0000256" key="3">
    <source>
        <dbReference type="ARBA" id="ARBA00022448"/>
    </source>
</evidence>
<dbReference type="PROSITE" id="PS51196">
    <property type="entry name" value="SECA_MOTOR_DEAD"/>
    <property type="match status" value="1"/>
</dbReference>
<feature type="domain" description="Helicase ATP-binding" evidence="14">
    <location>
        <begin position="179"/>
        <end position="338"/>
    </location>
</feature>
<dbReference type="EMBL" id="FONQ01000021">
    <property type="protein sequence ID" value="SFF42074.1"/>
    <property type="molecule type" value="Genomic_DNA"/>
</dbReference>
<evidence type="ECO:0000256" key="1">
    <source>
        <dbReference type="ARBA" id="ARBA00004496"/>
    </source>
</evidence>
<dbReference type="FunFam" id="3.40.50.300:FF:000694">
    <property type="entry name" value="Preprotein translocase subunit SecA"/>
    <property type="match status" value="1"/>
</dbReference>
<dbReference type="Pfam" id="PF21090">
    <property type="entry name" value="P-loop_SecA"/>
    <property type="match status" value="1"/>
</dbReference>
<feature type="binding site" evidence="13">
    <location>
        <position position="692"/>
    </location>
    <ligand>
        <name>ATP</name>
        <dbReference type="ChEBI" id="CHEBI:30616"/>
    </ligand>
</feature>
<dbReference type="AlphaFoldDB" id="A0A1I2IIP1"/>
<dbReference type="Gene3D" id="3.40.50.300">
    <property type="entry name" value="P-loop containing nucleotide triphosphate hydrolases"/>
    <property type="match status" value="3"/>
</dbReference>
<keyword evidence="8 13" id="KW-0067">ATP-binding</keyword>
<evidence type="ECO:0000256" key="9">
    <source>
        <dbReference type="ARBA" id="ARBA00022927"/>
    </source>
</evidence>
<dbReference type="SUPFAM" id="SSF81767">
    <property type="entry name" value="Pre-protein crosslinking domain of SecA"/>
    <property type="match status" value="1"/>
</dbReference>
<evidence type="ECO:0000259" key="16">
    <source>
        <dbReference type="PROSITE" id="PS51196"/>
    </source>
</evidence>
<evidence type="ECO:0000256" key="13">
    <source>
        <dbReference type="HAMAP-Rule" id="MF_01382"/>
    </source>
</evidence>
<dbReference type="GO" id="GO:0005886">
    <property type="term" value="C:plasma membrane"/>
    <property type="evidence" value="ECO:0007669"/>
    <property type="project" value="UniProtKB-SubCell"/>
</dbReference>
<evidence type="ECO:0000256" key="10">
    <source>
        <dbReference type="ARBA" id="ARBA00022967"/>
    </source>
</evidence>
<dbReference type="SUPFAM" id="SSF52540">
    <property type="entry name" value="P-loop containing nucleoside triphosphate hydrolases"/>
    <property type="match status" value="2"/>
</dbReference>
<evidence type="ECO:0000256" key="4">
    <source>
        <dbReference type="ARBA" id="ARBA00022475"/>
    </source>
</evidence>
<feature type="domain" description="SecA family profile" evidence="16">
    <location>
        <begin position="5"/>
        <end position="770"/>
    </location>
</feature>
<dbReference type="InterPro" id="IPR011130">
    <property type="entry name" value="SecA_preprotein_X-link_dom"/>
</dbReference>
<dbReference type="SMART" id="SM00958">
    <property type="entry name" value="SecA_PP_bind"/>
    <property type="match status" value="1"/>
</dbReference>
<name>A0A1I2IIP1_9FLAO</name>
<dbReference type="SUPFAM" id="SSF81886">
    <property type="entry name" value="Helical scaffold and wing domains of SecA"/>
    <property type="match status" value="1"/>
</dbReference>
<dbReference type="InterPro" id="IPR036266">
    <property type="entry name" value="SecA_Wing/Scaffold_sf"/>
</dbReference>
<dbReference type="InterPro" id="IPR014001">
    <property type="entry name" value="Helicase_ATP-bd"/>
</dbReference>
<comment type="similarity">
    <text evidence="2 13">Belongs to the SecA family.</text>
</comment>
<evidence type="ECO:0000256" key="11">
    <source>
        <dbReference type="ARBA" id="ARBA00023010"/>
    </source>
</evidence>
<dbReference type="Gene3D" id="1.10.3060.10">
    <property type="entry name" value="Helical scaffold and wing domains of SecA"/>
    <property type="match status" value="1"/>
</dbReference>
<gene>
    <name evidence="13" type="primary">secA</name>
    <name evidence="17" type="ORF">SAMN04488131_1213</name>
</gene>
<comment type="subcellular location">
    <subcellularLocation>
        <location evidence="13">Cell membrane</location>
        <topology evidence="13">Peripheral membrane protein</topology>
        <orientation evidence="13">Cytoplasmic side</orientation>
    </subcellularLocation>
    <subcellularLocation>
        <location evidence="1 13">Cytoplasm</location>
    </subcellularLocation>
    <text evidence="13">Distribution is 50-50.</text>
</comment>
<dbReference type="PROSITE" id="PS51194">
    <property type="entry name" value="HELICASE_CTER"/>
    <property type="match status" value="1"/>
</dbReference>
<dbReference type="GO" id="GO:0031522">
    <property type="term" value="C:cell envelope Sec protein transport complex"/>
    <property type="evidence" value="ECO:0007669"/>
    <property type="project" value="TreeGrafter"/>
</dbReference>
<comment type="subunit">
    <text evidence="13">Monomer and homodimer. Part of the essential Sec protein translocation apparatus which comprises SecA, SecYEG and auxiliary proteins SecDF. Other proteins may also be involved.</text>
</comment>
<dbReference type="FunFam" id="3.40.50.300:FF:000246">
    <property type="entry name" value="Preprotein translocase subunit SecA"/>
    <property type="match status" value="1"/>
</dbReference>
<keyword evidence="11 13" id="KW-0811">Translocation</keyword>
<reference evidence="18" key="1">
    <citation type="submission" date="2016-10" db="EMBL/GenBank/DDBJ databases">
        <authorList>
            <person name="Varghese N."/>
            <person name="Submissions S."/>
        </authorList>
    </citation>
    <scope>NUCLEOTIDE SEQUENCE [LARGE SCALE GENOMIC DNA]</scope>
    <source>
        <strain evidence="18">CGMCC 1.9227</strain>
    </source>
</reference>
<dbReference type="PANTHER" id="PTHR30612">
    <property type="entry name" value="SECA INNER MEMBRANE COMPONENT OF SEC PROTEIN SECRETION SYSTEM"/>
    <property type="match status" value="1"/>
</dbReference>
<dbReference type="SMART" id="SM00490">
    <property type="entry name" value="HELICc"/>
    <property type="match status" value="1"/>
</dbReference>
<keyword evidence="5 13" id="KW-0963">Cytoplasm</keyword>
<evidence type="ECO:0000256" key="8">
    <source>
        <dbReference type="ARBA" id="ARBA00022840"/>
    </source>
</evidence>
<evidence type="ECO:0000259" key="15">
    <source>
        <dbReference type="PROSITE" id="PS51194"/>
    </source>
</evidence>
<evidence type="ECO:0000256" key="6">
    <source>
        <dbReference type="ARBA" id="ARBA00022519"/>
    </source>
</evidence>
<dbReference type="SMART" id="SM00957">
    <property type="entry name" value="SecA_DEAD"/>
    <property type="match status" value="1"/>
</dbReference>
<dbReference type="HAMAP" id="MF_01382">
    <property type="entry name" value="SecA"/>
    <property type="match status" value="1"/>
</dbReference>
<comment type="function">
    <text evidence="13">Part of the Sec protein translocase complex. Interacts with the SecYEG preprotein conducting channel. Has a central role in coupling the hydrolysis of ATP to the transfer of proteins into and across the cell membrane, serving as an ATP-driven molecular motor driving the stepwise translocation of polypeptide chains across the membrane.</text>
</comment>
<keyword evidence="4 13" id="KW-1003">Cell membrane</keyword>
<dbReference type="GO" id="GO:0005524">
    <property type="term" value="F:ATP binding"/>
    <property type="evidence" value="ECO:0007669"/>
    <property type="project" value="UniProtKB-UniRule"/>
</dbReference>
<dbReference type="OrthoDB" id="9805579at2"/>
<dbReference type="Pfam" id="PF01043">
    <property type="entry name" value="SecA_PP_bind"/>
    <property type="match status" value="1"/>
</dbReference>
<dbReference type="PROSITE" id="PS51192">
    <property type="entry name" value="HELICASE_ATP_BIND_1"/>
    <property type="match status" value="1"/>
</dbReference>
<dbReference type="NCBIfam" id="NF009536">
    <property type="entry name" value="PRK12901.1"/>
    <property type="match status" value="1"/>
</dbReference>
<evidence type="ECO:0000313" key="17">
    <source>
        <dbReference type="EMBL" id="SFF42074.1"/>
    </source>
</evidence>
<keyword evidence="18" id="KW-1185">Reference proteome</keyword>
<dbReference type="InterPro" id="IPR001650">
    <property type="entry name" value="Helicase_C-like"/>
</dbReference>
<dbReference type="InterPro" id="IPR027417">
    <property type="entry name" value="P-loop_NTPase"/>
</dbReference>
<dbReference type="PANTHER" id="PTHR30612:SF0">
    <property type="entry name" value="CHLOROPLAST PROTEIN-TRANSPORTING ATPASE"/>
    <property type="match status" value="1"/>
</dbReference>
<dbReference type="Pfam" id="PF07517">
    <property type="entry name" value="SecA_DEAD"/>
    <property type="match status" value="1"/>
</dbReference>
<evidence type="ECO:0000256" key="12">
    <source>
        <dbReference type="ARBA" id="ARBA00023136"/>
    </source>
</evidence>
<protein>
    <recommendedName>
        <fullName evidence="13">Protein translocase subunit SecA</fullName>
        <ecNumber evidence="13">7.4.2.8</ecNumber>
    </recommendedName>
</protein>
<dbReference type="GO" id="GO:0008564">
    <property type="term" value="F:protein-exporting ATPase activity"/>
    <property type="evidence" value="ECO:0007669"/>
    <property type="project" value="UniProtKB-EC"/>
</dbReference>
<dbReference type="InterPro" id="IPR020937">
    <property type="entry name" value="SecA_CS"/>
</dbReference>
<dbReference type="InterPro" id="IPR044722">
    <property type="entry name" value="SecA_SF2_C"/>
</dbReference>
<dbReference type="Proteomes" id="UP000198596">
    <property type="component" value="Unassembled WGS sequence"/>
</dbReference>
<keyword evidence="10 13" id="KW-1278">Translocase</keyword>
<dbReference type="CDD" id="cd17928">
    <property type="entry name" value="DEXDc_SecA"/>
    <property type="match status" value="1"/>
</dbReference>
<feature type="binding site" evidence="13">
    <location>
        <begin position="195"/>
        <end position="199"/>
    </location>
    <ligand>
        <name>ATP</name>
        <dbReference type="ChEBI" id="CHEBI:30616"/>
    </ligand>
</feature>
<evidence type="ECO:0000313" key="18">
    <source>
        <dbReference type="Proteomes" id="UP000198596"/>
    </source>
</evidence>
<evidence type="ECO:0000256" key="7">
    <source>
        <dbReference type="ARBA" id="ARBA00022741"/>
    </source>
</evidence>
<evidence type="ECO:0000259" key="14">
    <source>
        <dbReference type="PROSITE" id="PS51192"/>
    </source>
</evidence>
<dbReference type="STRING" id="935223.SAMN04488131_1213"/>
<keyword evidence="3 13" id="KW-0813">Transport</keyword>
<dbReference type="EC" id="7.4.2.8" evidence="13"/>
<dbReference type="GO" id="GO:0065002">
    <property type="term" value="P:intracellular protein transmembrane transport"/>
    <property type="evidence" value="ECO:0007669"/>
    <property type="project" value="UniProtKB-UniRule"/>
</dbReference>
<evidence type="ECO:0000256" key="2">
    <source>
        <dbReference type="ARBA" id="ARBA00007650"/>
    </source>
</evidence>
<dbReference type="InterPro" id="IPR000185">
    <property type="entry name" value="SecA"/>
</dbReference>
<feature type="binding site" evidence="13">
    <location>
        <position position="177"/>
    </location>
    <ligand>
        <name>ATP</name>
        <dbReference type="ChEBI" id="CHEBI:30616"/>
    </ligand>
</feature>
<sequence>MSFINSIIKVFVGDKSQKDVKALQPYLNKIKTFEEPLKTLSHDELRERTIFFKDKIKQARSEKDTKIEALKQEVENIVDIDKREDIYVAIDALEKEAYDISEKTLMEILPEAFAVVKETARRFKDNTQIVVTATPKDRELSAIKSYITLDGDTSIWANSWSAAGKEITWDMIHYDVQLIGGMVLHEGKVAEMQTGEGKTLVATLPLYLNALTGNGVHLVTVNDYLAKRDSTWKAPLFEFHGMTVECIDNYQPSSEGRKKAYDADITYGTNNEFGFDYLRDNMAHSPEDLVQRKHNFAIVDEVDSVLIDDARTPLIISGPVPQGDRHEFMEMKPKIENLVSIQRQLANGFLSEAKKLIKEGKTKEGGVQLLRAYRALPKNKALIKFLSEEGIKQLLQKTENQYMQDNKREMHKIDEALYFVIEEKNNQVELTDNGIQYLSGDTDADFFVLPDIGTEIAAIEKKKLDKDTEAEEKEKLFQDFGVKSERIHTLTQLLKAYALFEKDVEYVIMDNKIMIVDEQTGRIMDGRRYSDGLHQAIEAKENVKIEAATQTFATVTLQNYFRMYNKLGGMTGTAVTEAGELWQIYKLDVVEIPTNRGMARKDKEDFIYKTTREKFNAVIEDVSELSKAGRPVLIGTTSVEISELLSRMLKMRGVAHNVLNAKMHKQEAQIVEEAGKPGVVTIATNMAGRGTDIKLSAEVKAAGGLAIVGTERHDSRRVDRQLRGRAGRQGDPGSSQFYVSLEDNLMRLFGSERVAKVMDRMGLQEGEVIQHSMMTKSIERAQKKVEENNFGVRKRLLEYDDVMNAQREVVYKRRRHALFGERLKLDIANMLYDTCELIIDDNKATNNFKNFEFELIRYFSITSPVTESEFTKLSEMELTGKVYKATLEYYTEKTERSAREAFPIIKSVYEDKNNQFERIVVPFTDGIKSLNVVTDLKTAYDTKGAQLVADFEKNITLAIVDEAWKKHLRKMDELKQSVQLAVHEQKDPLLIYKLEAFNLFRAMIDNVNKEVISFLFKGDLPAQENQQIQEAKEVAPVEDYTTSKDEIISSETANREAGQTQQRQVTETIVRDMPKINRNDNVTIQNVANGQTQEMKYKKAESLIASGQWVIVN</sequence>
<feature type="domain" description="Helicase C-terminal" evidence="15">
    <location>
        <begin position="602"/>
        <end position="786"/>
    </location>
</feature>
<dbReference type="GO" id="GO:0006605">
    <property type="term" value="P:protein targeting"/>
    <property type="evidence" value="ECO:0007669"/>
    <property type="project" value="UniProtKB-UniRule"/>
</dbReference>
<dbReference type="Pfam" id="PF07516">
    <property type="entry name" value="SecA_SW"/>
    <property type="match status" value="1"/>
</dbReference>
<keyword evidence="6" id="KW-0997">Cell inner membrane</keyword>
<proteinExistence type="inferred from homology"/>
<comment type="catalytic activity">
    <reaction evidence="13">
        <text>ATP + H2O + cellular proteinSide 1 = ADP + phosphate + cellular proteinSide 2.</text>
        <dbReference type="EC" id="7.4.2.8"/>
    </reaction>
</comment>
<accession>A0A1I2IIP1</accession>
<dbReference type="PROSITE" id="PS01312">
    <property type="entry name" value="SECA"/>
    <property type="match status" value="1"/>
</dbReference>
<dbReference type="InterPro" id="IPR011115">
    <property type="entry name" value="SecA_DEAD"/>
</dbReference>
<dbReference type="GO" id="GO:0017038">
    <property type="term" value="P:protein import"/>
    <property type="evidence" value="ECO:0007669"/>
    <property type="project" value="InterPro"/>
</dbReference>
<organism evidence="17 18">
    <name type="scientific">Flavobacterium xueshanense</name>
    <dbReference type="NCBI Taxonomy" id="935223"/>
    <lineage>
        <taxon>Bacteria</taxon>
        <taxon>Pseudomonadati</taxon>
        <taxon>Bacteroidota</taxon>
        <taxon>Flavobacteriia</taxon>
        <taxon>Flavobacteriales</taxon>
        <taxon>Flavobacteriaceae</taxon>
        <taxon>Flavobacterium</taxon>
    </lineage>
</organism>
<dbReference type="CDD" id="cd18803">
    <property type="entry name" value="SF2_C_secA"/>
    <property type="match status" value="1"/>
</dbReference>
<dbReference type="Gene3D" id="3.90.1440.10">
    <property type="entry name" value="SecA, preprotein cross-linking domain"/>
    <property type="match status" value="1"/>
</dbReference>
<evidence type="ECO:0000256" key="5">
    <source>
        <dbReference type="ARBA" id="ARBA00022490"/>
    </source>
</evidence>
<keyword evidence="12 13" id="KW-0472">Membrane</keyword>
<dbReference type="GO" id="GO:0043952">
    <property type="term" value="P:protein transport by the Sec complex"/>
    <property type="evidence" value="ECO:0007669"/>
    <property type="project" value="TreeGrafter"/>
</dbReference>
<dbReference type="InterPro" id="IPR014018">
    <property type="entry name" value="SecA_motor_DEAD"/>
</dbReference>
<keyword evidence="7 13" id="KW-0547">Nucleotide-binding</keyword>
<dbReference type="PRINTS" id="PR00906">
    <property type="entry name" value="SECA"/>
</dbReference>
<dbReference type="InterPro" id="IPR036670">
    <property type="entry name" value="SecA_X-link_sf"/>
</dbReference>
<dbReference type="GO" id="GO:0005829">
    <property type="term" value="C:cytosol"/>
    <property type="evidence" value="ECO:0007669"/>
    <property type="project" value="TreeGrafter"/>
</dbReference>
<dbReference type="RefSeq" id="WP_091208641.1">
    <property type="nucleotide sequence ID" value="NZ_FONQ01000021.1"/>
</dbReference>
<dbReference type="InterPro" id="IPR011116">
    <property type="entry name" value="SecA_Wing/Scaffold"/>
</dbReference>